<proteinExistence type="predicted"/>
<name>A0AAW1BHX8_CROAD</name>
<keyword evidence="1" id="KW-0808">Transferase</keyword>
<gene>
    <name evidence="1" type="ORF">NXF25_010222</name>
</gene>
<sequence>MSKMLQRKHHWLSKVQECSMSWGSGSSLDPNLLEGGAEQGEFPYLGGHLLTVADSGSRDGSILLSGKPPAPRDALEI</sequence>
<dbReference type="EMBL" id="JAOTOJ010000004">
    <property type="protein sequence ID" value="KAK9401866.1"/>
    <property type="molecule type" value="Genomic_DNA"/>
</dbReference>
<comment type="caution">
    <text evidence="1">The sequence shown here is derived from an EMBL/GenBank/DDBJ whole genome shotgun (WGS) entry which is preliminary data.</text>
</comment>
<organism evidence="1 2">
    <name type="scientific">Crotalus adamanteus</name>
    <name type="common">Eastern diamondback rattlesnake</name>
    <dbReference type="NCBI Taxonomy" id="8729"/>
    <lineage>
        <taxon>Eukaryota</taxon>
        <taxon>Metazoa</taxon>
        <taxon>Chordata</taxon>
        <taxon>Craniata</taxon>
        <taxon>Vertebrata</taxon>
        <taxon>Euteleostomi</taxon>
        <taxon>Lepidosauria</taxon>
        <taxon>Squamata</taxon>
        <taxon>Bifurcata</taxon>
        <taxon>Unidentata</taxon>
        <taxon>Episquamata</taxon>
        <taxon>Toxicofera</taxon>
        <taxon>Serpentes</taxon>
        <taxon>Colubroidea</taxon>
        <taxon>Viperidae</taxon>
        <taxon>Crotalinae</taxon>
        <taxon>Crotalus</taxon>
    </lineage>
</organism>
<keyword evidence="2" id="KW-1185">Reference proteome</keyword>
<dbReference type="AlphaFoldDB" id="A0AAW1BHX8"/>
<evidence type="ECO:0000313" key="2">
    <source>
        <dbReference type="Proteomes" id="UP001474421"/>
    </source>
</evidence>
<keyword evidence="1" id="KW-0418">Kinase</keyword>
<dbReference type="Proteomes" id="UP001474421">
    <property type="component" value="Unassembled WGS sequence"/>
</dbReference>
<accession>A0AAW1BHX8</accession>
<protein>
    <submittedName>
        <fullName evidence="1">Membrane-associated guanylate kinase WW and PDZ domain-containing protein 3</fullName>
    </submittedName>
</protein>
<dbReference type="GO" id="GO:0016301">
    <property type="term" value="F:kinase activity"/>
    <property type="evidence" value="ECO:0007669"/>
    <property type="project" value="UniProtKB-KW"/>
</dbReference>
<reference evidence="1 2" key="1">
    <citation type="journal article" date="2024" name="Proc. Natl. Acad. Sci. U.S.A.">
        <title>The genetic regulatory architecture and epigenomic basis for age-related changes in rattlesnake venom.</title>
        <authorList>
            <person name="Hogan M.P."/>
            <person name="Holding M.L."/>
            <person name="Nystrom G.S."/>
            <person name="Colston T.J."/>
            <person name="Bartlett D.A."/>
            <person name="Mason A.J."/>
            <person name="Ellsworth S.A."/>
            <person name="Rautsaw R.M."/>
            <person name="Lawrence K.C."/>
            <person name="Strickland J.L."/>
            <person name="He B."/>
            <person name="Fraser P."/>
            <person name="Margres M.J."/>
            <person name="Gilbert D.M."/>
            <person name="Gibbs H.L."/>
            <person name="Parkinson C.L."/>
            <person name="Rokyta D.R."/>
        </authorList>
    </citation>
    <scope>NUCLEOTIDE SEQUENCE [LARGE SCALE GENOMIC DNA]</scope>
    <source>
        <strain evidence="1">DRR0105</strain>
    </source>
</reference>
<evidence type="ECO:0000313" key="1">
    <source>
        <dbReference type="EMBL" id="KAK9401866.1"/>
    </source>
</evidence>